<accession>A0A9K3GHT8</accession>
<keyword evidence="4" id="KW-1185">Reference proteome</keyword>
<feature type="compositionally biased region" description="Basic and acidic residues" evidence="2">
    <location>
        <begin position="541"/>
        <end position="553"/>
    </location>
</feature>
<reference evidence="3 4" key="1">
    <citation type="journal article" date="2018" name="PLoS ONE">
        <title>The draft genome of Kipferlia bialata reveals reductive genome evolution in fornicate parasites.</title>
        <authorList>
            <person name="Tanifuji G."/>
            <person name="Takabayashi S."/>
            <person name="Kume K."/>
            <person name="Takagi M."/>
            <person name="Nakayama T."/>
            <person name="Kamikawa R."/>
            <person name="Inagaki Y."/>
            <person name="Hashimoto T."/>
        </authorList>
    </citation>
    <scope>NUCLEOTIDE SEQUENCE [LARGE SCALE GENOMIC DNA]</scope>
    <source>
        <strain evidence="3">NY0173</strain>
    </source>
</reference>
<dbReference type="Proteomes" id="UP000265618">
    <property type="component" value="Unassembled WGS sequence"/>
</dbReference>
<proteinExistence type="predicted"/>
<dbReference type="EMBL" id="BDIP01001461">
    <property type="protein sequence ID" value="GIQ84449.1"/>
    <property type="molecule type" value="Genomic_DNA"/>
</dbReference>
<feature type="region of interest" description="Disordered" evidence="2">
    <location>
        <begin position="513"/>
        <end position="564"/>
    </location>
</feature>
<sequence>MVMKEWICCTTFYTDFAHYLSPSRWVWRVGVEGVAVAKEDIEAMGQALRDTLDARHGELTGKDRQYYSDLLARLVQVCKDMTPDPLSLTASADDIAEGISNSLCAKLSSGAKAEYASQMGQETLADITRESIASTGIHAMSETPLLETAPHIDTGVEGGIPSGIEATLGAIRDRFNATIDTSLSSVVTGTAEWQRQMAQTDTEGVEGAGVALMAQEHVYADSIRAQTTEYRDSLIAQLMVDAEGRQEERGGMEAEEAEAEVVFKAPLSDVEVVETETEENETAEPVEAPPAETEGYAACDYGEGEESVEEEAETEKDATPPPPPPVYSTIGSGIIPPLVHRLTGDILCDAGLQDTVRERGELMVRGMARKILEERERIRVEKEREREVAEAEAEAEIATAEAEGEQVETASVEEDISSPADEVPMAIETPTLDAAIGVLADAIVSHVNGEGVSLRDIQTQLSTLQKQTNKAFNILYQQFDSFDHVLEAAEEEDLRLMEVAQTESELSRTIQRVASRAGERAKQETQRLDWGDREEEEEREESEREGSSDREGEGEGDGEVLMDD</sequence>
<name>A0A9K3GHT8_9EUKA</name>
<gene>
    <name evidence="3" type="ORF">KIPB_005940</name>
</gene>
<evidence type="ECO:0000313" key="4">
    <source>
        <dbReference type="Proteomes" id="UP000265618"/>
    </source>
</evidence>
<keyword evidence="1" id="KW-0175">Coiled coil</keyword>
<feature type="coiled-coil region" evidence="1">
    <location>
        <begin position="372"/>
        <end position="410"/>
    </location>
</feature>
<evidence type="ECO:0000256" key="2">
    <source>
        <dbReference type="SAM" id="MobiDB-lite"/>
    </source>
</evidence>
<feature type="compositionally biased region" description="Basic and acidic residues" evidence="2">
    <location>
        <begin position="517"/>
        <end position="531"/>
    </location>
</feature>
<protein>
    <submittedName>
        <fullName evidence="3">Uncharacterized protein</fullName>
    </submittedName>
</protein>
<evidence type="ECO:0000256" key="1">
    <source>
        <dbReference type="SAM" id="Coils"/>
    </source>
</evidence>
<feature type="compositionally biased region" description="Low complexity" evidence="2">
    <location>
        <begin position="285"/>
        <end position="294"/>
    </location>
</feature>
<evidence type="ECO:0000313" key="3">
    <source>
        <dbReference type="EMBL" id="GIQ84449.1"/>
    </source>
</evidence>
<feature type="compositionally biased region" description="Acidic residues" evidence="2">
    <location>
        <begin position="274"/>
        <end position="284"/>
    </location>
</feature>
<feature type="compositionally biased region" description="Acidic residues" evidence="2">
    <location>
        <begin position="554"/>
        <end position="564"/>
    </location>
</feature>
<feature type="region of interest" description="Disordered" evidence="2">
    <location>
        <begin position="274"/>
        <end position="327"/>
    </location>
</feature>
<feature type="compositionally biased region" description="Acidic residues" evidence="2">
    <location>
        <begin position="302"/>
        <end position="314"/>
    </location>
</feature>
<dbReference type="AlphaFoldDB" id="A0A9K3GHT8"/>
<organism evidence="3 4">
    <name type="scientific">Kipferlia bialata</name>
    <dbReference type="NCBI Taxonomy" id="797122"/>
    <lineage>
        <taxon>Eukaryota</taxon>
        <taxon>Metamonada</taxon>
        <taxon>Carpediemonas-like organisms</taxon>
        <taxon>Kipferlia</taxon>
    </lineage>
</organism>
<comment type="caution">
    <text evidence="3">The sequence shown here is derived from an EMBL/GenBank/DDBJ whole genome shotgun (WGS) entry which is preliminary data.</text>
</comment>